<dbReference type="Proteomes" id="UP000298263">
    <property type="component" value="Unassembled WGS sequence"/>
</dbReference>
<name>A0A4Z1ADX6_9LEPT</name>
<protein>
    <recommendedName>
        <fullName evidence="3">Vancomycin resistance protein</fullName>
    </recommendedName>
</protein>
<evidence type="ECO:0000313" key="1">
    <source>
        <dbReference type="EMBL" id="TGL90773.1"/>
    </source>
</evidence>
<sequence>MIPSMKLKMKTFQRWICAILKGDYFLFGLKPVSKSKSNWSLETVLTLPILESPMKEGKLQNLQIAINKINERVLDPGRIFSFWNEIGNPTAPKGYTEGRVIRNGMVSSEVAGGLCQLSGIIYYLSLELGLQILERFPHSRDLYNEETRFTPLGTDASVVYPSKDLRIKNTYPFPLFFSWELKTSELTFRIKSPEPIKRNKLHFQQTTKNGFSNVQVFIESKEHGELVLCSSDDYRL</sequence>
<keyword evidence="2" id="KW-1185">Reference proteome</keyword>
<proteinExistence type="predicted"/>
<organism evidence="1 2">
    <name type="scientific">Leptospira congkakensis</name>
    <dbReference type="NCBI Taxonomy" id="2484932"/>
    <lineage>
        <taxon>Bacteria</taxon>
        <taxon>Pseudomonadati</taxon>
        <taxon>Spirochaetota</taxon>
        <taxon>Spirochaetia</taxon>
        <taxon>Leptospirales</taxon>
        <taxon>Leptospiraceae</taxon>
        <taxon>Leptospira</taxon>
    </lineage>
</organism>
<dbReference type="PANTHER" id="PTHR35788:SF1">
    <property type="entry name" value="EXPORTED PROTEIN"/>
    <property type="match status" value="1"/>
</dbReference>
<dbReference type="Pfam" id="PF04294">
    <property type="entry name" value="VanW"/>
    <property type="match status" value="1"/>
</dbReference>
<dbReference type="AlphaFoldDB" id="A0A4Z1ADX6"/>
<dbReference type="InterPro" id="IPR007391">
    <property type="entry name" value="Vancomycin_resist_VanW"/>
</dbReference>
<accession>A0A4Z1ADX6</accession>
<dbReference type="InterPro" id="IPR052913">
    <property type="entry name" value="Glycopeptide_resist_protein"/>
</dbReference>
<dbReference type="OrthoDB" id="9813301at2"/>
<reference evidence="1" key="1">
    <citation type="journal article" date="2019" name="PLoS Negl. Trop. Dis.">
        <title>Revisiting the worldwide diversity of Leptospira species in the environment.</title>
        <authorList>
            <person name="Vincent A.T."/>
            <person name="Schiettekatte O."/>
            <person name="Bourhy P."/>
            <person name="Veyrier F.J."/>
            <person name="Picardeau M."/>
        </authorList>
    </citation>
    <scope>NUCLEOTIDE SEQUENCE [LARGE SCALE GENOMIC DNA]</scope>
    <source>
        <strain evidence="1">201702422</strain>
    </source>
</reference>
<evidence type="ECO:0000313" key="2">
    <source>
        <dbReference type="Proteomes" id="UP000298263"/>
    </source>
</evidence>
<evidence type="ECO:0008006" key="3">
    <source>
        <dbReference type="Google" id="ProtNLM"/>
    </source>
</evidence>
<dbReference type="EMBL" id="RQGP01000022">
    <property type="protein sequence ID" value="TGL90773.1"/>
    <property type="molecule type" value="Genomic_DNA"/>
</dbReference>
<gene>
    <name evidence="1" type="ORF">EHQ69_12715</name>
</gene>
<dbReference type="PANTHER" id="PTHR35788">
    <property type="entry name" value="EXPORTED PROTEIN-RELATED"/>
    <property type="match status" value="1"/>
</dbReference>
<comment type="caution">
    <text evidence="1">The sequence shown here is derived from an EMBL/GenBank/DDBJ whole genome shotgun (WGS) entry which is preliminary data.</text>
</comment>